<accession>A0ABW3VFD7</accession>
<dbReference type="PANTHER" id="PTHR24198">
    <property type="entry name" value="ANKYRIN REPEAT AND PROTEIN KINASE DOMAIN-CONTAINING PROTEIN"/>
    <property type="match status" value="1"/>
</dbReference>
<evidence type="ECO:0000256" key="1">
    <source>
        <dbReference type="ARBA" id="ARBA00022737"/>
    </source>
</evidence>
<sequence>MRGTCLLLLLLFCGIACSQTGSPSMTPQQTFTDPAAAALAEAAAAGDDARIRTLIADGADPNAQSARGLPLLQWAMLKQSRRGFEALLAAGADPTRGDSGGTTAVHLAAQADTPYWLETLLARGVSPDTPNTVTQATPLMAALMAARRENADRLINAGAQLDRADRQGDTALHVAALINDAGHVLQLLEAGANPSLRNVQGVTFQRYLFITKDSVLDTDARHQRDAVKAWLQQHGVPLEAAH</sequence>
<evidence type="ECO:0000256" key="3">
    <source>
        <dbReference type="PROSITE-ProRule" id="PRU00023"/>
    </source>
</evidence>
<dbReference type="SMART" id="SM00248">
    <property type="entry name" value="ANK"/>
    <property type="match status" value="5"/>
</dbReference>
<evidence type="ECO:0000313" key="5">
    <source>
        <dbReference type="EMBL" id="MFD1233440.1"/>
    </source>
</evidence>
<proteinExistence type="predicted"/>
<evidence type="ECO:0000313" key="6">
    <source>
        <dbReference type="Proteomes" id="UP001597182"/>
    </source>
</evidence>
<reference evidence="6" key="1">
    <citation type="journal article" date="2019" name="Int. J. Syst. Evol. Microbiol.">
        <title>The Global Catalogue of Microorganisms (GCM) 10K type strain sequencing project: providing services to taxonomists for standard genome sequencing and annotation.</title>
        <authorList>
            <consortium name="The Broad Institute Genomics Platform"/>
            <consortium name="The Broad Institute Genome Sequencing Center for Infectious Disease"/>
            <person name="Wu L."/>
            <person name="Ma J."/>
        </authorList>
    </citation>
    <scope>NUCLEOTIDE SEQUENCE [LARGE SCALE GENOMIC DNA]</scope>
    <source>
        <strain evidence="6">CCUG 49018</strain>
    </source>
</reference>
<feature type="signal peptide" evidence="4">
    <location>
        <begin position="1"/>
        <end position="18"/>
    </location>
</feature>
<keyword evidence="1" id="KW-0677">Repeat</keyword>
<comment type="caution">
    <text evidence="5">The sequence shown here is derived from an EMBL/GenBank/DDBJ whole genome shotgun (WGS) entry which is preliminary data.</text>
</comment>
<feature type="repeat" description="ANK" evidence="3">
    <location>
        <begin position="100"/>
        <end position="132"/>
    </location>
</feature>
<dbReference type="InterPro" id="IPR002110">
    <property type="entry name" value="Ankyrin_rpt"/>
</dbReference>
<dbReference type="EMBL" id="JBHTMB010000062">
    <property type="protein sequence ID" value="MFD1233440.1"/>
    <property type="molecule type" value="Genomic_DNA"/>
</dbReference>
<dbReference type="Gene3D" id="1.25.40.20">
    <property type="entry name" value="Ankyrin repeat-containing domain"/>
    <property type="match status" value="2"/>
</dbReference>
<evidence type="ECO:0000256" key="2">
    <source>
        <dbReference type="ARBA" id="ARBA00023043"/>
    </source>
</evidence>
<keyword evidence="2 3" id="KW-0040">ANK repeat</keyword>
<dbReference type="PANTHER" id="PTHR24198:SF165">
    <property type="entry name" value="ANKYRIN REPEAT-CONTAINING PROTEIN-RELATED"/>
    <property type="match status" value="1"/>
</dbReference>
<name>A0ABW3VFD7_9PSEU</name>
<dbReference type="RefSeq" id="WP_379652864.1">
    <property type="nucleotide sequence ID" value="NZ_JBHTMB010000062.1"/>
</dbReference>
<dbReference type="Pfam" id="PF12796">
    <property type="entry name" value="Ank_2"/>
    <property type="match status" value="1"/>
</dbReference>
<dbReference type="InterPro" id="IPR036770">
    <property type="entry name" value="Ankyrin_rpt-contain_sf"/>
</dbReference>
<gene>
    <name evidence="5" type="ORF">ACFQ34_09120</name>
</gene>
<protein>
    <submittedName>
        <fullName evidence="5">Ankyrin repeat domain-containing protein</fullName>
    </submittedName>
</protein>
<feature type="chain" id="PRO_5047266001" evidence="4">
    <location>
        <begin position="19"/>
        <end position="242"/>
    </location>
</feature>
<organism evidence="5 6">
    <name type="scientific">Pseudonocardia benzenivorans</name>
    <dbReference type="NCBI Taxonomy" id="228005"/>
    <lineage>
        <taxon>Bacteria</taxon>
        <taxon>Bacillati</taxon>
        <taxon>Actinomycetota</taxon>
        <taxon>Actinomycetes</taxon>
        <taxon>Pseudonocardiales</taxon>
        <taxon>Pseudonocardiaceae</taxon>
        <taxon>Pseudonocardia</taxon>
    </lineage>
</organism>
<dbReference type="PROSITE" id="PS50297">
    <property type="entry name" value="ANK_REP_REGION"/>
    <property type="match status" value="1"/>
</dbReference>
<keyword evidence="4" id="KW-0732">Signal</keyword>
<keyword evidence="6" id="KW-1185">Reference proteome</keyword>
<dbReference type="Proteomes" id="UP001597182">
    <property type="component" value="Unassembled WGS sequence"/>
</dbReference>
<feature type="repeat" description="ANK" evidence="3">
    <location>
        <begin position="167"/>
        <end position="199"/>
    </location>
</feature>
<dbReference type="SUPFAM" id="SSF48403">
    <property type="entry name" value="Ankyrin repeat"/>
    <property type="match status" value="1"/>
</dbReference>
<evidence type="ECO:0000256" key="4">
    <source>
        <dbReference type="SAM" id="SignalP"/>
    </source>
</evidence>
<dbReference type="PROSITE" id="PS50088">
    <property type="entry name" value="ANK_REPEAT"/>
    <property type="match status" value="2"/>
</dbReference>